<name>A0AAD6IPG5_DREDA</name>
<dbReference type="PANTHER" id="PTHR38111:SF2">
    <property type="entry name" value="FINGER DOMAIN PROTEIN, PUTATIVE (AFU_ORTHOLOGUE AFUA_1G01560)-RELATED"/>
    <property type="match status" value="1"/>
</dbReference>
<sequence>MAFIQGTIVKSRRTEKPALAVGPRIVSVPPPLKVNQFDLYICCSQRHLRRGGAIDLVLRKIQPGEIEATASAATIGQVFHPAILCFGAIILGSKHGQVATRTRGYILHGAALKGLNRALSEPNCYSSDDVLLAVSTLAILECLVPTGPRNYLKHMIGLERLLELRGPASCSSISFEIYKSVRHMILFASLRTGRPSILAREEWKRALRANCSSEEIPEQDLFDVLADCTVLVACRGSIVTDWELGSEKPQTQTRDEDLIRQSALGLLAQLRSWGQRWGTDAGNIPTENPRSFSRSPAEPNPEASSQPSPAIVMLDFQNVTAAVMWMFYHTTLIHVLRILNSLPPKPPSLEPCDNPIRTTSADFSLHYQCSTQASDEYSTAERLAAFEICRCMPYYSSHRPVDWHQSPIPHWAVTTARTTLCANETAEVRWILDLLQATSPDIVTTGVWIDRDG</sequence>
<dbReference type="AlphaFoldDB" id="A0AAD6IPG5"/>
<evidence type="ECO:0000313" key="2">
    <source>
        <dbReference type="EMBL" id="KAJ6255801.1"/>
    </source>
</evidence>
<gene>
    <name evidence="2" type="ORF">Dda_9411</name>
</gene>
<organism evidence="2 3">
    <name type="scientific">Drechslerella dactyloides</name>
    <name type="common">Nematode-trapping fungus</name>
    <name type="synonym">Arthrobotrys dactyloides</name>
    <dbReference type="NCBI Taxonomy" id="74499"/>
    <lineage>
        <taxon>Eukaryota</taxon>
        <taxon>Fungi</taxon>
        <taxon>Dikarya</taxon>
        <taxon>Ascomycota</taxon>
        <taxon>Pezizomycotina</taxon>
        <taxon>Orbiliomycetes</taxon>
        <taxon>Orbiliales</taxon>
        <taxon>Orbiliaceae</taxon>
        <taxon>Drechslerella</taxon>
    </lineage>
</organism>
<dbReference type="InterPro" id="IPR053178">
    <property type="entry name" value="Osmoadaptation_assoc"/>
</dbReference>
<proteinExistence type="predicted"/>
<comment type="caution">
    <text evidence="2">The sequence shown here is derived from an EMBL/GenBank/DDBJ whole genome shotgun (WGS) entry which is preliminary data.</text>
</comment>
<accession>A0AAD6IPG5</accession>
<evidence type="ECO:0000256" key="1">
    <source>
        <dbReference type="SAM" id="MobiDB-lite"/>
    </source>
</evidence>
<dbReference type="Proteomes" id="UP001221413">
    <property type="component" value="Unassembled WGS sequence"/>
</dbReference>
<dbReference type="Pfam" id="PF11951">
    <property type="entry name" value="Fungal_trans_2"/>
    <property type="match status" value="1"/>
</dbReference>
<feature type="region of interest" description="Disordered" evidence="1">
    <location>
        <begin position="278"/>
        <end position="308"/>
    </location>
</feature>
<reference evidence="2" key="1">
    <citation type="submission" date="2023-01" db="EMBL/GenBank/DDBJ databases">
        <title>The chitinases involved in constricting ring structure development in the nematode-trapping fungus Drechslerella dactyloides.</title>
        <authorList>
            <person name="Wang R."/>
            <person name="Zhang L."/>
            <person name="Tang P."/>
            <person name="Li S."/>
            <person name="Liang L."/>
        </authorList>
    </citation>
    <scope>NUCLEOTIDE SEQUENCE</scope>
    <source>
        <strain evidence="2">YMF1.00031</strain>
    </source>
</reference>
<feature type="compositionally biased region" description="Polar residues" evidence="1">
    <location>
        <begin position="285"/>
        <end position="294"/>
    </location>
</feature>
<dbReference type="InterPro" id="IPR021858">
    <property type="entry name" value="Fun_TF"/>
</dbReference>
<dbReference type="PANTHER" id="PTHR38111">
    <property type="entry name" value="ZN(2)-C6 FUNGAL-TYPE DOMAIN-CONTAINING PROTEIN-RELATED"/>
    <property type="match status" value="1"/>
</dbReference>
<evidence type="ECO:0000313" key="3">
    <source>
        <dbReference type="Proteomes" id="UP001221413"/>
    </source>
</evidence>
<dbReference type="EMBL" id="JAQGDS010000019">
    <property type="protein sequence ID" value="KAJ6255801.1"/>
    <property type="molecule type" value="Genomic_DNA"/>
</dbReference>
<protein>
    <submittedName>
        <fullName evidence="2">Uncharacterized protein</fullName>
    </submittedName>
</protein>
<keyword evidence="3" id="KW-1185">Reference proteome</keyword>